<reference evidence="3 4" key="1">
    <citation type="journal article" date="2018" name="Cell">
        <title>The Chara Genome: Secondary Complexity and Implications for Plant Terrestrialization.</title>
        <authorList>
            <person name="Nishiyama T."/>
            <person name="Sakayama H."/>
            <person name="Vries J.D."/>
            <person name="Buschmann H."/>
            <person name="Saint-Marcoux D."/>
            <person name="Ullrich K.K."/>
            <person name="Haas F.B."/>
            <person name="Vanderstraeten L."/>
            <person name="Becker D."/>
            <person name="Lang D."/>
            <person name="Vosolsobe S."/>
            <person name="Rombauts S."/>
            <person name="Wilhelmsson P.K.I."/>
            <person name="Janitza P."/>
            <person name="Kern R."/>
            <person name="Heyl A."/>
            <person name="Rumpler F."/>
            <person name="Villalobos L.I.A.C."/>
            <person name="Clay J.M."/>
            <person name="Skokan R."/>
            <person name="Toyoda A."/>
            <person name="Suzuki Y."/>
            <person name="Kagoshima H."/>
            <person name="Schijlen E."/>
            <person name="Tajeshwar N."/>
            <person name="Catarino B."/>
            <person name="Hetherington A.J."/>
            <person name="Saltykova A."/>
            <person name="Bonnot C."/>
            <person name="Breuninger H."/>
            <person name="Symeonidi A."/>
            <person name="Radhakrishnan G.V."/>
            <person name="Van Nieuwerburgh F."/>
            <person name="Deforce D."/>
            <person name="Chang C."/>
            <person name="Karol K.G."/>
            <person name="Hedrich R."/>
            <person name="Ulvskov P."/>
            <person name="Glockner G."/>
            <person name="Delwiche C.F."/>
            <person name="Petrasek J."/>
            <person name="Van de Peer Y."/>
            <person name="Friml J."/>
            <person name="Beilby M."/>
            <person name="Dolan L."/>
            <person name="Kohara Y."/>
            <person name="Sugano S."/>
            <person name="Fujiyama A."/>
            <person name="Delaux P.-M."/>
            <person name="Quint M."/>
            <person name="TheiBen G."/>
            <person name="Hagemann M."/>
            <person name="Harholt J."/>
            <person name="Dunand C."/>
            <person name="Zachgo S."/>
            <person name="Langdale J."/>
            <person name="Maumus F."/>
            <person name="Straeten D.V.D."/>
            <person name="Gould S.B."/>
            <person name="Rensing S.A."/>
        </authorList>
    </citation>
    <scope>NUCLEOTIDE SEQUENCE [LARGE SCALE GENOMIC DNA]</scope>
    <source>
        <strain evidence="3 4">S276</strain>
    </source>
</reference>
<dbReference type="FunFam" id="3.30.70.270:FF:000020">
    <property type="entry name" value="Transposon Tf2-6 polyprotein-like Protein"/>
    <property type="match status" value="1"/>
</dbReference>
<dbReference type="EMBL" id="BFEA01000460">
    <property type="protein sequence ID" value="GBG84009.1"/>
    <property type="molecule type" value="Genomic_DNA"/>
</dbReference>
<comment type="caution">
    <text evidence="3">The sequence shown here is derived from an EMBL/GenBank/DDBJ whole genome shotgun (WGS) entry which is preliminary data.</text>
</comment>
<feature type="region of interest" description="Disordered" evidence="1">
    <location>
        <begin position="52"/>
        <end position="89"/>
    </location>
</feature>
<dbReference type="InterPro" id="IPR043128">
    <property type="entry name" value="Rev_trsase/Diguanyl_cyclase"/>
</dbReference>
<dbReference type="OrthoDB" id="5850908at2759"/>
<dbReference type="Gramene" id="GBG84009">
    <property type="protein sequence ID" value="GBG84009"/>
    <property type="gene ID" value="CBR_g37883"/>
</dbReference>
<dbReference type="Pfam" id="PF00078">
    <property type="entry name" value="RVT_1"/>
    <property type="match status" value="1"/>
</dbReference>
<dbReference type="Gene3D" id="3.30.70.270">
    <property type="match status" value="2"/>
</dbReference>
<evidence type="ECO:0000313" key="3">
    <source>
        <dbReference type="EMBL" id="GBG84009.1"/>
    </source>
</evidence>
<dbReference type="InterPro" id="IPR053134">
    <property type="entry name" value="RNA-dir_DNA_polymerase"/>
</dbReference>
<feature type="region of interest" description="Disordered" evidence="1">
    <location>
        <begin position="476"/>
        <end position="518"/>
    </location>
</feature>
<sequence length="864" mass="98505">MNWLDQYGYRTPMYVGSEEDKNAFVELLAATEDPTEKELFIQEKKSELSNKMVAAKRQEFDEKKRPEEEGERLQRQLQEQKAQEQKPAIDDRLSLITDTLLHTNQQLAALTKNVQGLEQHQFEFEGVWNNFLQRSSQQIDKHIVTCIESLDEQLAKRLADPAVAKKILGGGGGGGGDGDGDGGDGDRKGKGMKQEETGDVRKIKVKIPWTYTGKKDESVLHWIAAVESYVYGQRIPYWDRVLMANSCTLSGPDAEQHIRDNFDLQGVEDRLKKSITAVEVVAAGTDASKLIAQVRQALDQFALKQLEEIMEATRKGEVKPKTSVNGRRLTLKQFLAKTRDHFLDKTAANKAFDQLTSIGQKHWMSIEALSREVDRLLQVPGLNLKDSQVLYIYSRALPEPIRGHLVTEAKSDKYNHRQFRDLALQREQMTSQVKISYAVVVKSGGGGGRQYNGKRVLWRQKRQDHTLVVFDDDTVEKWPNEENDNSSDSGKGEVTAVVANKGGPPRTEGKKQRAFPWHPGIADGKPWIEMGMTRKTSQERMDNAQCLKLSDLFEEPTRVVDSEVVHAIEIIPGSSIPKGRIYRMSPGELDELRRQLKELIEKGWIRPSVSPYGSPVPFVPKEEEGTLRMCIDYRGLNVITVKNREPLPQIDDLLDRVQGCRYFSKIDPKSGYHHIAIRPEDQQKTTFQTRYGLYEFVVMPSGLCNAPGTFQHAINWIFHDYLDKFVSVHLDDILIFSKTIEEDVAHLDKVPSLLRQHKFKINGEKCEFGRTRVLYLGHEISAEGLKPDDAKVASIRDWPRPHSVTEMRSFLGMTDYYRNLVKDYNIVAAPLTDLTRLNTPWEWTERCEAAFRHLKHALTHYKDL</sequence>
<proteinExistence type="predicted"/>
<feature type="compositionally biased region" description="Gly residues" evidence="1">
    <location>
        <begin position="168"/>
        <end position="177"/>
    </location>
</feature>
<dbReference type="PANTHER" id="PTHR24559">
    <property type="entry name" value="TRANSPOSON TY3-I GAG-POL POLYPROTEIN"/>
    <property type="match status" value="1"/>
</dbReference>
<dbReference type="CDD" id="cd01647">
    <property type="entry name" value="RT_LTR"/>
    <property type="match status" value="1"/>
</dbReference>
<evidence type="ECO:0000313" key="4">
    <source>
        <dbReference type="Proteomes" id="UP000265515"/>
    </source>
</evidence>
<feature type="region of interest" description="Disordered" evidence="1">
    <location>
        <begin position="167"/>
        <end position="197"/>
    </location>
</feature>
<dbReference type="PANTHER" id="PTHR24559:SF444">
    <property type="entry name" value="REVERSE TRANSCRIPTASE DOMAIN-CONTAINING PROTEIN"/>
    <property type="match status" value="1"/>
</dbReference>
<evidence type="ECO:0000256" key="1">
    <source>
        <dbReference type="SAM" id="MobiDB-lite"/>
    </source>
</evidence>
<dbReference type="InterPro" id="IPR000477">
    <property type="entry name" value="RT_dom"/>
</dbReference>
<gene>
    <name evidence="3" type="ORF">CBR_g37883</name>
</gene>
<feature type="compositionally biased region" description="Basic and acidic residues" evidence="1">
    <location>
        <begin position="56"/>
        <end position="74"/>
    </location>
</feature>
<dbReference type="Gene3D" id="3.10.10.10">
    <property type="entry name" value="HIV Type 1 Reverse Transcriptase, subunit A, domain 1"/>
    <property type="match status" value="1"/>
</dbReference>
<name>A0A388LP24_CHABU</name>
<evidence type="ECO:0000259" key="2">
    <source>
        <dbReference type="PROSITE" id="PS50878"/>
    </source>
</evidence>
<feature type="compositionally biased region" description="Basic and acidic residues" evidence="1">
    <location>
        <begin position="184"/>
        <end position="197"/>
    </location>
</feature>
<protein>
    <recommendedName>
        <fullName evidence="2">Reverse transcriptase domain-containing protein</fullName>
    </recommendedName>
</protein>
<accession>A0A388LP24</accession>
<feature type="domain" description="Reverse transcriptase" evidence="2">
    <location>
        <begin position="600"/>
        <end position="780"/>
    </location>
</feature>
<keyword evidence="4" id="KW-1185">Reference proteome</keyword>
<dbReference type="AlphaFoldDB" id="A0A388LP24"/>
<dbReference type="InterPro" id="IPR043502">
    <property type="entry name" value="DNA/RNA_pol_sf"/>
</dbReference>
<dbReference type="PROSITE" id="PS50878">
    <property type="entry name" value="RT_POL"/>
    <property type="match status" value="1"/>
</dbReference>
<organism evidence="3 4">
    <name type="scientific">Chara braunii</name>
    <name type="common">Braun's stonewort</name>
    <dbReference type="NCBI Taxonomy" id="69332"/>
    <lineage>
        <taxon>Eukaryota</taxon>
        <taxon>Viridiplantae</taxon>
        <taxon>Streptophyta</taxon>
        <taxon>Charophyceae</taxon>
        <taxon>Charales</taxon>
        <taxon>Characeae</taxon>
        <taxon>Chara</taxon>
    </lineage>
</organism>
<dbReference type="SUPFAM" id="SSF56672">
    <property type="entry name" value="DNA/RNA polymerases"/>
    <property type="match status" value="1"/>
</dbReference>
<dbReference type="Proteomes" id="UP000265515">
    <property type="component" value="Unassembled WGS sequence"/>
</dbReference>